<dbReference type="InterPro" id="IPR036388">
    <property type="entry name" value="WH-like_DNA-bd_sf"/>
</dbReference>
<dbReference type="PANTHER" id="PTHR23131:SF0">
    <property type="entry name" value="ENDORIBONUCLEASE LACTB2"/>
    <property type="match status" value="1"/>
</dbReference>
<accession>A0ABD5UWX5</accession>
<sequence length="290" mass="30702">MSDEDRDADPTGTSPSTSTPTTRSRTGRPSIRRVPIRTPSTRAPGGTTNAYVLGDLLVDPAGRHPDLDRVAESVEHVAVTHAHPDHVGAVAEYAAAAEATTWAPSAFADRFEEATGAEPDATFTEGDAIGSADAIAIATPGHAVDHFAFAVGEGTEHEGAPRGGEAILCGDLALAEGSVVVSREGGGLRAYLESLRRIRDRGPTVLYPGHGPAIQDPRSTLDRLIDRRLDRERSVLEAVEAGASDVDAVLEGAYDRDLIGVEDLARATVRAHLEKLLKDGRIEGAWRDRL</sequence>
<keyword evidence="4" id="KW-1185">Reference proteome</keyword>
<feature type="compositionally biased region" description="Polar residues" evidence="1">
    <location>
        <begin position="38"/>
        <end position="48"/>
    </location>
</feature>
<dbReference type="SMART" id="SM00849">
    <property type="entry name" value="Lactamase_B"/>
    <property type="match status" value="1"/>
</dbReference>
<evidence type="ECO:0000256" key="1">
    <source>
        <dbReference type="SAM" id="MobiDB-lite"/>
    </source>
</evidence>
<dbReference type="EMBL" id="JBHSXL010000006">
    <property type="protein sequence ID" value="MFC6892318.1"/>
    <property type="molecule type" value="Genomic_DNA"/>
</dbReference>
<dbReference type="Gene3D" id="1.10.10.10">
    <property type="entry name" value="Winged helix-like DNA-binding domain superfamily/Winged helix DNA-binding domain"/>
    <property type="match status" value="1"/>
</dbReference>
<gene>
    <name evidence="3" type="ORF">ACFQE9_06805</name>
</gene>
<dbReference type="SUPFAM" id="SSF56281">
    <property type="entry name" value="Metallo-hydrolase/oxidoreductase"/>
    <property type="match status" value="1"/>
</dbReference>
<dbReference type="AlphaFoldDB" id="A0ABD5UWX5"/>
<organism evidence="3 4">
    <name type="scientific">Halopenitus salinus</name>
    <dbReference type="NCBI Taxonomy" id="1198295"/>
    <lineage>
        <taxon>Archaea</taxon>
        <taxon>Methanobacteriati</taxon>
        <taxon>Methanobacteriota</taxon>
        <taxon>Stenosarchaea group</taxon>
        <taxon>Halobacteria</taxon>
        <taxon>Halobacteriales</taxon>
        <taxon>Haloferacaceae</taxon>
        <taxon>Halopenitus</taxon>
    </lineage>
</organism>
<dbReference type="InterPro" id="IPR050662">
    <property type="entry name" value="Sec-metab_biosynth-thioest"/>
</dbReference>
<comment type="caution">
    <text evidence="3">The sequence shown here is derived from an EMBL/GenBank/DDBJ whole genome shotgun (WGS) entry which is preliminary data.</text>
</comment>
<reference evidence="3 4" key="1">
    <citation type="journal article" date="2019" name="Int. J. Syst. Evol. Microbiol.">
        <title>The Global Catalogue of Microorganisms (GCM) 10K type strain sequencing project: providing services to taxonomists for standard genome sequencing and annotation.</title>
        <authorList>
            <consortium name="The Broad Institute Genomics Platform"/>
            <consortium name="The Broad Institute Genome Sequencing Center for Infectious Disease"/>
            <person name="Wu L."/>
            <person name="Ma J."/>
        </authorList>
    </citation>
    <scope>NUCLEOTIDE SEQUENCE [LARGE SCALE GENOMIC DNA]</scope>
    <source>
        <strain evidence="3 4">SKJ47</strain>
    </source>
</reference>
<dbReference type="PANTHER" id="PTHR23131">
    <property type="entry name" value="ENDORIBONUCLEASE LACTB2"/>
    <property type="match status" value="1"/>
</dbReference>
<dbReference type="InterPro" id="IPR001279">
    <property type="entry name" value="Metallo-B-lactamas"/>
</dbReference>
<dbReference type="InterPro" id="IPR036866">
    <property type="entry name" value="RibonucZ/Hydroxyglut_hydro"/>
</dbReference>
<feature type="compositionally biased region" description="Low complexity" evidence="1">
    <location>
        <begin position="10"/>
        <end position="29"/>
    </location>
</feature>
<proteinExistence type="predicted"/>
<feature type="region of interest" description="Disordered" evidence="1">
    <location>
        <begin position="1"/>
        <end position="48"/>
    </location>
</feature>
<dbReference type="RefSeq" id="WP_379742271.1">
    <property type="nucleotide sequence ID" value="NZ_JBHSVN010000001.1"/>
</dbReference>
<name>A0ABD5UWX5_9EURY</name>
<feature type="domain" description="Metallo-beta-lactamase" evidence="2">
    <location>
        <begin position="47"/>
        <end position="210"/>
    </location>
</feature>
<dbReference type="Gene3D" id="3.60.15.10">
    <property type="entry name" value="Ribonuclease Z/Hydroxyacylglutathione hydrolase-like"/>
    <property type="match status" value="1"/>
</dbReference>
<dbReference type="Proteomes" id="UP001596296">
    <property type="component" value="Unassembled WGS sequence"/>
</dbReference>
<evidence type="ECO:0000313" key="4">
    <source>
        <dbReference type="Proteomes" id="UP001596296"/>
    </source>
</evidence>
<evidence type="ECO:0000313" key="3">
    <source>
        <dbReference type="EMBL" id="MFC6892318.1"/>
    </source>
</evidence>
<protein>
    <submittedName>
        <fullName evidence="3">MBL fold metallo-hydrolase</fullName>
    </submittedName>
</protein>
<evidence type="ECO:0000259" key="2">
    <source>
        <dbReference type="SMART" id="SM00849"/>
    </source>
</evidence>
<dbReference type="Pfam" id="PF00753">
    <property type="entry name" value="Lactamase_B"/>
    <property type="match status" value="1"/>
</dbReference>